<dbReference type="KEGG" id="ccp:CHC_T00007992001"/>
<organism evidence="2 3">
    <name type="scientific">Chondrus crispus</name>
    <name type="common">Carrageen Irish moss</name>
    <name type="synonym">Polymorpha crispa</name>
    <dbReference type="NCBI Taxonomy" id="2769"/>
    <lineage>
        <taxon>Eukaryota</taxon>
        <taxon>Rhodophyta</taxon>
        <taxon>Florideophyceae</taxon>
        <taxon>Rhodymeniophycidae</taxon>
        <taxon>Gigartinales</taxon>
        <taxon>Gigartinaceae</taxon>
        <taxon>Chondrus</taxon>
    </lineage>
</organism>
<evidence type="ECO:0000313" key="2">
    <source>
        <dbReference type="EMBL" id="CDF41406.1"/>
    </source>
</evidence>
<dbReference type="Proteomes" id="UP000012073">
    <property type="component" value="Unassembled WGS sequence"/>
</dbReference>
<dbReference type="AlphaFoldDB" id="R7QVB8"/>
<keyword evidence="3" id="KW-1185">Reference proteome</keyword>
<dbReference type="EMBL" id="HG002370">
    <property type="protein sequence ID" value="CDF41406.1"/>
    <property type="molecule type" value="Genomic_DNA"/>
</dbReference>
<feature type="region of interest" description="Disordered" evidence="1">
    <location>
        <begin position="611"/>
        <end position="670"/>
    </location>
</feature>
<dbReference type="RefSeq" id="XP_005711700.1">
    <property type="nucleotide sequence ID" value="XM_005711643.1"/>
</dbReference>
<feature type="region of interest" description="Disordered" evidence="1">
    <location>
        <begin position="1"/>
        <end position="21"/>
    </location>
</feature>
<dbReference type="Gramene" id="CDF41406">
    <property type="protein sequence ID" value="CDF41406"/>
    <property type="gene ID" value="CHC_T00007992001"/>
</dbReference>
<sequence>MMTSDSSRKRRPVRPLSPAPRPAMLHKNCASVTDFLRSAAVPVGCQPESVDTAFKAHTSLMRKSTLDSFDLNRYLFAYKPLARANAVLASALLSIVEIDQKHFPLSPALRSAVMYVAGNAHHSVFVMTYAAQLKSIMRSRPPTEGILPAIVLEGRHLTDKEIAALDFAQELSGANAVVSESTRRRVINGDAESDGRLERLVSSASSYAAFLACLTSTVDMALPHGSITYATKNLDCLPWKSSGAPVNVGFLDDEMGDFGLSTAPSGFSSKYRPKRERLSLNRHYDRHHRDRSRSRHRGIRRVSQFFAASIMGPKTVTDVNRITESWMKTAGVPPSGRLFDINDEICSLFGFHPFYFSTAAMERESVRRAFLFGAKELLFSEKEVPRRLKFLLCYVLSSGKERQRIVDSEHSKSFQKQGVHNGHSITSVYSQRQYDSLSIMSAHAAFLACKYGASPAELVAASDASRVRSAMERYDLDPAKNWSSRTIGFPLVRRDCAAILIVHSLMQATPVISERDLRSFESAFAGQTKDPEYSSRPSRRALMEVLGTASMWSAFERYATGTLAFDIDCTSNMVFGNGRAEPTISEFCRGNEGRKIGLSLATSECRDVMRVRSESKASRQSSLRPTTKSARNLYRKRTSSALSSTSRMGRIFSSSTSESQHHNKHSIAVR</sequence>
<feature type="compositionally biased region" description="Polar residues" evidence="1">
    <location>
        <begin position="618"/>
        <end position="630"/>
    </location>
</feature>
<accession>R7QVB8</accession>
<evidence type="ECO:0000313" key="3">
    <source>
        <dbReference type="Proteomes" id="UP000012073"/>
    </source>
</evidence>
<dbReference type="OrthoDB" id="10392041at2759"/>
<feature type="compositionally biased region" description="Polar residues" evidence="1">
    <location>
        <begin position="639"/>
        <end position="658"/>
    </location>
</feature>
<protein>
    <submittedName>
        <fullName evidence="2">Uncharacterized protein</fullName>
    </submittedName>
</protein>
<gene>
    <name evidence="2" type="ORF">CHC_T00007992001</name>
</gene>
<name>R7QVB8_CHOCR</name>
<dbReference type="GeneID" id="17319409"/>
<reference evidence="3" key="1">
    <citation type="journal article" date="2013" name="Proc. Natl. Acad. Sci. U.S.A.">
        <title>Genome structure and metabolic features in the red seaweed Chondrus crispus shed light on evolution of the Archaeplastida.</title>
        <authorList>
            <person name="Collen J."/>
            <person name="Porcel B."/>
            <person name="Carre W."/>
            <person name="Ball S.G."/>
            <person name="Chaparro C."/>
            <person name="Tonon T."/>
            <person name="Barbeyron T."/>
            <person name="Michel G."/>
            <person name="Noel B."/>
            <person name="Valentin K."/>
            <person name="Elias M."/>
            <person name="Artiguenave F."/>
            <person name="Arun A."/>
            <person name="Aury J.M."/>
            <person name="Barbosa-Neto J.F."/>
            <person name="Bothwell J.H."/>
            <person name="Bouget F.Y."/>
            <person name="Brillet L."/>
            <person name="Cabello-Hurtado F."/>
            <person name="Capella-Gutierrez S."/>
            <person name="Charrier B."/>
            <person name="Cladiere L."/>
            <person name="Cock J.M."/>
            <person name="Coelho S.M."/>
            <person name="Colleoni C."/>
            <person name="Czjzek M."/>
            <person name="Da Silva C."/>
            <person name="Delage L."/>
            <person name="Denoeud F."/>
            <person name="Deschamps P."/>
            <person name="Dittami S.M."/>
            <person name="Gabaldon T."/>
            <person name="Gachon C.M."/>
            <person name="Groisillier A."/>
            <person name="Herve C."/>
            <person name="Jabbari K."/>
            <person name="Katinka M."/>
            <person name="Kloareg B."/>
            <person name="Kowalczyk N."/>
            <person name="Labadie K."/>
            <person name="Leblanc C."/>
            <person name="Lopez P.J."/>
            <person name="McLachlan D.H."/>
            <person name="Meslet-Cladiere L."/>
            <person name="Moustafa A."/>
            <person name="Nehr Z."/>
            <person name="Nyvall Collen P."/>
            <person name="Panaud O."/>
            <person name="Partensky F."/>
            <person name="Poulain J."/>
            <person name="Rensing S.A."/>
            <person name="Rousvoal S."/>
            <person name="Samson G."/>
            <person name="Symeonidi A."/>
            <person name="Weissenbach J."/>
            <person name="Zambounis A."/>
            <person name="Wincker P."/>
            <person name="Boyen C."/>
        </authorList>
    </citation>
    <scope>NUCLEOTIDE SEQUENCE [LARGE SCALE GENOMIC DNA]</scope>
    <source>
        <strain evidence="3">cv. Stackhouse</strain>
    </source>
</reference>
<proteinExistence type="predicted"/>
<evidence type="ECO:0000256" key="1">
    <source>
        <dbReference type="SAM" id="MobiDB-lite"/>
    </source>
</evidence>